<dbReference type="PROSITE" id="PS01149">
    <property type="entry name" value="PSI_RSU"/>
    <property type="match status" value="1"/>
</dbReference>
<dbReference type="Gene3D" id="3.30.70.580">
    <property type="entry name" value="Pseudouridine synthase I, catalytic domain, N-terminal subdomain"/>
    <property type="match status" value="1"/>
</dbReference>
<evidence type="ECO:0000256" key="2">
    <source>
        <dbReference type="ARBA" id="ARBA00023235"/>
    </source>
</evidence>
<evidence type="ECO:0000259" key="5">
    <source>
        <dbReference type="SMART" id="SM00363"/>
    </source>
</evidence>
<feature type="domain" description="RNA-binding S4" evidence="5">
    <location>
        <begin position="1"/>
        <end position="65"/>
    </location>
</feature>
<dbReference type="GO" id="GO:0000455">
    <property type="term" value="P:enzyme-directed rRNA pseudouridine synthesis"/>
    <property type="evidence" value="ECO:0007669"/>
    <property type="project" value="UniProtKB-ARBA"/>
</dbReference>
<evidence type="ECO:0000256" key="3">
    <source>
        <dbReference type="PROSITE-ProRule" id="PRU00182"/>
    </source>
</evidence>
<evidence type="ECO:0000313" key="6">
    <source>
        <dbReference type="EMBL" id="PMP62069.1"/>
    </source>
</evidence>
<dbReference type="PANTHER" id="PTHR47683">
    <property type="entry name" value="PSEUDOURIDINE SYNTHASE FAMILY PROTEIN-RELATED"/>
    <property type="match status" value="1"/>
</dbReference>
<dbReference type="Gene3D" id="3.30.70.1560">
    <property type="entry name" value="Alpha-L RNA-binding motif"/>
    <property type="match status" value="1"/>
</dbReference>
<dbReference type="SUPFAM" id="SSF55174">
    <property type="entry name" value="Alpha-L RNA-binding motif"/>
    <property type="match status" value="1"/>
</dbReference>
<gene>
    <name evidence="6" type="ORF">C0197_05110</name>
</gene>
<dbReference type="InterPro" id="IPR000748">
    <property type="entry name" value="PsdUridine_synth_RsuA/RluB/E/F"/>
</dbReference>
<dbReference type="EC" id="5.4.99.-" evidence="4"/>
<dbReference type="SUPFAM" id="SSF55120">
    <property type="entry name" value="Pseudouridine synthase"/>
    <property type="match status" value="1"/>
</dbReference>
<dbReference type="InterPro" id="IPR050343">
    <property type="entry name" value="RsuA_PseudoU_synthase"/>
</dbReference>
<organism evidence="6 7">
    <name type="scientific">Caldimicrobium thiodismutans</name>
    <dbReference type="NCBI Taxonomy" id="1653476"/>
    <lineage>
        <taxon>Bacteria</taxon>
        <taxon>Pseudomonadati</taxon>
        <taxon>Thermodesulfobacteriota</taxon>
        <taxon>Thermodesulfobacteria</taxon>
        <taxon>Thermodesulfobacteriales</taxon>
        <taxon>Thermodesulfobacteriaceae</taxon>
        <taxon>Caldimicrobium</taxon>
    </lineage>
</organism>
<dbReference type="Pfam" id="PF01479">
    <property type="entry name" value="S4"/>
    <property type="match status" value="1"/>
</dbReference>
<keyword evidence="2 4" id="KW-0413">Isomerase</keyword>
<evidence type="ECO:0000256" key="4">
    <source>
        <dbReference type="RuleBase" id="RU003887"/>
    </source>
</evidence>
<dbReference type="InterPro" id="IPR020103">
    <property type="entry name" value="PsdUridine_synth_cat_dom_sf"/>
</dbReference>
<dbReference type="InterPro" id="IPR020094">
    <property type="entry name" value="TruA/RsuA/RluB/E/F_N"/>
</dbReference>
<protein>
    <recommendedName>
        <fullName evidence="4">Pseudouridine synthase</fullName>
        <ecNumber evidence="4">5.4.99.-</ecNumber>
    </recommendedName>
</protein>
<keyword evidence="3" id="KW-0694">RNA-binding</keyword>
<dbReference type="SMART" id="SM00363">
    <property type="entry name" value="S4"/>
    <property type="match status" value="1"/>
</dbReference>
<dbReference type="PROSITE" id="PS50889">
    <property type="entry name" value="S4"/>
    <property type="match status" value="1"/>
</dbReference>
<comment type="similarity">
    <text evidence="1 4">Belongs to the pseudouridine synthase RsuA family.</text>
</comment>
<dbReference type="AlphaFoldDB" id="A0A2N7PIT6"/>
<dbReference type="FunFam" id="3.10.290.10:FF:000003">
    <property type="entry name" value="Pseudouridine synthase"/>
    <property type="match status" value="1"/>
</dbReference>
<dbReference type="GO" id="GO:0003723">
    <property type="term" value="F:RNA binding"/>
    <property type="evidence" value="ECO:0007669"/>
    <property type="project" value="UniProtKB-KW"/>
</dbReference>
<dbReference type="NCBIfam" id="TIGR00093">
    <property type="entry name" value="pseudouridine synthase"/>
    <property type="match status" value="1"/>
</dbReference>
<dbReference type="CDD" id="cd02870">
    <property type="entry name" value="PseudoU_synth_RsuA_like"/>
    <property type="match status" value="1"/>
</dbReference>
<proteinExistence type="inferred from homology"/>
<accession>A0A2N7PIT6</accession>
<dbReference type="EMBL" id="PNIE01000070">
    <property type="protein sequence ID" value="PMP62069.1"/>
    <property type="molecule type" value="Genomic_DNA"/>
</dbReference>
<dbReference type="InterPro" id="IPR042092">
    <property type="entry name" value="PsdUridine_s_RsuA/RluB/E/F_cat"/>
</dbReference>
<reference evidence="6 7" key="1">
    <citation type="submission" date="2018-01" db="EMBL/GenBank/DDBJ databases">
        <title>Metagenomic assembled genomes from two thermal pools in the Uzon Caldera, Kamchatka, Russia.</title>
        <authorList>
            <person name="Wilkins L."/>
            <person name="Ettinger C."/>
        </authorList>
    </citation>
    <scope>NUCLEOTIDE SEQUENCE [LARGE SCALE GENOMIC DNA]</scope>
    <source>
        <strain evidence="6">ZAV-15</strain>
    </source>
</reference>
<dbReference type="PANTHER" id="PTHR47683:SF2">
    <property type="entry name" value="RNA-BINDING S4 DOMAIN-CONTAINING PROTEIN"/>
    <property type="match status" value="1"/>
</dbReference>
<evidence type="ECO:0000313" key="7">
    <source>
        <dbReference type="Proteomes" id="UP000235731"/>
    </source>
</evidence>
<dbReference type="Proteomes" id="UP000235731">
    <property type="component" value="Unassembled WGS sequence"/>
</dbReference>
<dbReference type="Gene3D" id="3.10.290.10">
    <property type="entry name" value="RNA-binding S4 domain"/>
    <property type="match status" value="1"/>
</dbReference>
<dbReference type="InterPro" id="IPR036986">
    <property type="entry name" value="S4_RNA-bd_sf"/>
</dbReference>
<dbReference type="InterPro" id="IPR006145">
    <property type="entry name" value="PsdUridine_synth_RsuA/RluA"/>
</dbReference>
<dbReference type="InterPro" id="IPR018496">
    <property type="entry name" value="PsdUridine_synth_RsuA/RluB_CS"/>
</dbReference>
<evidence type="ECO:0000256" key="1">
    <source>
        <dbReference type="ARBA" id="ARBA00008348"/>
    </source>
</evidence>
<dbReference type="Pfam" id="PF00849">
    <property type="entry name" value="PseudoU_synth_2"/>
    <property type="match status" value="1"/>
</dbReference>
<name>A0A2N7PIT6_9BACT</name>
<dbReference type="GO" id="GO:0120159">
    <property type="term" value="F:rRNA pseudouridine synthase activity"/>
    <property type="evidence" value="ECO:0007669"/>
    <property type="project" value="UniProtKB-ARBA"/>
</dbReference>
<dbReference type="InterPro" id="IPR002942">
    <property type="entry name" value="S4_RNA-bd"/>
</dbReference>
<dbReference type="CDD" id="cd00165">
    <property type="entry name" value="S4"/>
    <property type="match status" value="1"/>
</dbReference>
<sequence length="253" mass="29303">MRLSKYLSLCGFGSRRKNRDLILQGKVMINGKVVKDLSYRVDPEKDKVLVNGREAKLPPKVYYLFYKPRGYLTSLYDPHHRKTIKPFLDKLPYPVFYVGRLDKDSEGLLLLTNDGDLAQLLLHPRYEVPRTYHVWVKPKLSEKAIKDLLQKGIYLEGKWIKPLEFKLIKTSRGAYIYQVVVKEGIKREVRKMVSFLGGEVLRLVRVAFGPLRLKDLKPGQIRPLTEKELEELKNFLQLKNSKTLAKTSSGEST</sequence>
<comment type="caution">
    <text evidence="6">The sequence shown here is derived from an EMBL/GenBank/DDBJ whole genome shotgun (WGS) entry which is preliminary data.</text>
</comment>